<keyword evidence="1" id="KW-0229">DNA integration</keyword>
<keyword evidence="3" id="KW-0233">DNA recombination</keyword>
<keyword evidence="5" id="KW-0175">Coiled coil</keyword>
<evidence type="ECO:0000256" key="2">
    <source>
        <dbReference type="ARBA" id="ARBA00023125"/>
    </source>
</evidence>
<dbReference type="Gene3D" id="3.40.50.1390">
    <property type="entry name" value="Resolvase, N-terminal catalytic domain"/>
    <property type="match status" value="1"/>
</dbReference>
<evidence type="ECO:0000313" key="8">
    <source>
        <dbReference type="EMBL" id="MET6998661.1"/>
    </source>
</evidence>
<dbReference type="InterPro" id="IPR038109">
    <property type="entry name" value="DNA_bind_recomb_sf"/>
</dbReference>
<reference evidence="8 9" key="1">
    <citation type="submission" date="2024-06" db="EMBL/GenBank/DDBJ databases">
        <title>Chitinophaga defluvii sp. nov., isolated from municipal sewage.</title>
        <authorList>
            <person name="Zhang L."/>
        </authorList>
    </citation>
    <scope>NUCLEOTIDE SEQUENCE [LARGE SCALE GENOMIC DNA]</scope>
    <source>
        <strain evidence="8 9">H8</strain>
    </source>
</reference>
<dbReference type="InterPro" id="IPR011109">
    <property type="entry name" value="DNA_bind_recombinase_dom"/>
</dbReference>
<keyword evidence="2" id="KW-0238">DNA-binding</keyword>
<evidence type="ECO:0000256" key="4">
    <source>
        <dbReference type="PROSITE-ProRule" id="PRU10137"/>
    </source>
</evidence>
<name>A0ABV2T6M2_9BACT</name>
<organism evidence="8 9">
    <name type="scientific">Chitinophaga defluvii</name>
    <dbReference type="NCBI Taxonomy" id="3163343"/>
    <lineage>
        <taxon>Bacteria</taxon>
        <taxon>Pseudomonadati</taxon>
        <taxon>Bacteroidota</taxon>
        <taxon>Chitinophagia</taxon>
        <taxon>Chitinophagales</taxon>
        <taxon>Chitinophagaceae</taxon>
        <taxon>Chitinophaga</taxon>
    </lineage>
</organism>
<dbReference type="PROSITE" id="PS00397">
    <property type="entry name" value="RECOMBINASES_1"/>
    <property type="match status" value="1"/>
</dbReference>
<dbReference type="Pfam" id="PF07508">
    <property type="entry name" value="Recombinase"/>
    <property type="match status" value="1"/>
</dbReference>
<dbReference type="InterPro" id="IPR036162">
    <property type="entry name" value="Resolvase-like_N_sf"/>
</dbReference>
<keyword evidence="9" id="KW-1185">Reference proteome</keyword>
<dbReference type="PANTHER" id="PTHR30461:SF23">
    <property type="entry name" value="DNA RECOMBINASE-RELATED"/>
    <property type="match status" value="1"/>
</dbReference>
<feature type="domain" description="Resolvase/invertase-type recombinase catalytic" evidence="6">
    <location>
        <begin position="3"/>
        <end position="151"/>
    </location>
</feature>
<evidence type="ECO:0000313" key="9">
    <source>
        <dbReference type="Proteomes" id="UP001549749"/>
    </source>
</evidence>
<evidence type="ECO:0000256" key="5">
    <source>
        <dbReference type="SAM" id="Coils"/>
    </source>
</evidence>
<sequence length="520" mass="59927">MKIADLYIRVSTDEQADKGYSQRDQEERLRRYCEINSIQIRKVIFEDHSAKTFNRPEWVKLLSDYKKSKGKSDFVIFTKWDRFSRNAGDAYQMISTLRRFGIEPQAVEQPLDMSIPENKMMMAFYLAAPEVENDRRALNTFYGMRRAKKEGRWMATAPVGFINKISEDGKKYIAIHEKNAEILKWAFKEIAYGTLAADQVRKEANKKGLKCSRSNFWTIIRNPVYCGKIFIPKHKDEEAHFVKGQHEPMISEKLFYDVQDALDGNKRKERPNTKIASDDNLPLRGYLACPKCGRMITGSASKGQYSLYYYYHCISSCGFRKRADKANELFVDELKKFKPHPAVIDLSKAIITQAYQFHFKQNQSNNKQVVEEIDKLNAKLSKARELLLSDAIDAGDYKEIKTECESKLARLEGQLADKSKTTSVISIEKSLDKAVQTLTMIDVMFENGTVSDRRAIISSIFPEKITFDGLEYRTPRMNSVVNYIYLINSNLHQIKNRKSEDFFHLSGMVVPTGIEPVSKV</sequence>
<dbReference type="PROSITE" id="PS51737">
    <property type="entry name" value="RECOMBINASE_DNA_BIND"/>
    <property type="match status" value="1"/>
</dbReference>
<dbReference type="SUPFAM" id="SSF53041">
    <property type="entry name" value="Resolvase-like"/>
    <property type="match status" value="1"/>
</dbReference>
<dbReference type="RefSeq" id="WP_354663592.1">
    <property type="nucleotide sequence ID" value="NZ_JBEXAC010000002.1"/>
</dbReference>
<dbReference type="PANTHER" id="PTHR30461">
    <property type="entry name" value="DNA-INVERTASE FROM LAMBDOID PROPHAGE"/>
    <property type="match status" value="1"/>
</dbReference>
<dbReference type="Gene3D" id="3.90.1750.20">
    <property type="entry name" value="Putative Large Serine Recombinase, Chain B, Domain 2"/>
    <property type="match status" value="1"/>
</dbReference>
<evidence type="ECO:0000259" key="6">
    <source>
        <dbReference type="PROSITE" id="PS51736"/>
    </source>
</evidence>
<dbReference type="EMBL" id="JBEXAC010000002">
    <property type="protein sequence ID" value="MET6998661.1"/>
    <property type="molecule type" value="Genomic_DNA"/>
</dbReference>
<dbReference type="Proteomes" id="UP001549749">
    <property type="component" value="Unassembled WGS sequence"/>
</dbReference>
<feature type="domain" description="Recombinase" evidence="7">
    <location>
        <begin position="158"/>
        <end position="268"/>
    </location>
</feature>
<dbReference type="CDD" id="cd00338">
    <property type="entry name" value="Ser_Recombinase"/>
    <property type="match status" value="1"/>
</dbReference>
<dbReference type="Pfam" id="PF00239">
    <property type="entry name" value="Resolvase"/>
    <property type="match status" value="1"/>
</dbReference>
<evidence type="ECO:0000259" key="7">
    <source>
        <dbReference type="PROSITE" id="PS51737"/>
    </source>
</evidence>
<proteinExistence type="predicted"/>
<evidence type="ECO:0000256" key="1">
    <source>
        <dbReference type="ARBA" id="ARBA00022908"/>
    </source>
</evidence>
<feature type="coiled-coil region" evidence="5">
    <location>
        <begin position="359"/>
        <end position="421"/>
    </location>
</feature>
<feature type="active site" description="O-(5'-phospho-DNA)-serine intermediate" evidence="4">
    <location>
        <position position="11"/>
    </location>
</feature>
<accession>A0ABV2T6M2</accession>
<dbReference type="SMART" id="SM00857">
    <property type="entry name" value="Resolvase"/>
    <property type="match status" value="1"/>
</dbReference>
<dbReference type="InterPro" id="IPR006119">
    <property type="entry name" value="Resolv_N"/>
</dbReference>
<protein>
    <submittedName>
        <fullName evidence="8">Recombinase family protein</fullName>
    </submittedName>
</protein>
<dbReference type="InterPro" id="IPR050639">
    <property type="entry name" value="SSR_resolvase"/>
</dbReference>
<evidence type="ECO:0000256" key="3">
    <source>
        <dbReference type="ARBA" id="ARBA00023172"/>
    </source>
</evidence>
<gene>
    <name evidence="8" type="ORF">ABR189_14855</name>
</gene>
<dbReference type="PROSITE" id="PS51736">
    <property type="entry name" value="RECOMBINASES_3"/>
    <property type="match status" value="1"/>
</dbReference>
<dbReference type="InterPro" id="IPR006118">
    <property type="entry name" value="Recombinase_CS"/>
</dbReference>
<comment type="caution">
    <text evidence="8">The sequence shown here is derived from an EMBL/GenBank/DDBJ whole genome shotgun (WGS) entry which is preliminary data.</text>
</comment>